<comment type="caution">
    <text evidence="1">The sequence shown here is derived from an EMBL/GenBank/DDBJ whole genome shotgun (WGS) entry which is preliminary data.</text>
</comment>
<reference evidence="1" key="1">
    <citation type="journal article" date="2014" name="Front. Microbiol.">
        <title>High frequency of phylogenetically diverse reductive dehalogenase-homologous genes in deep subseafloor sedimentary metagenomes.</title>
        <authorList>
            <person name="Kawai M."/>
            <person name="Futagami T."/>
            <person name="Toyoda A."/>
            <person name="Takaki Y."/>
            <person name="Nishi S."/>
            <person name="Hori S."/>
            <person name="Arai W."/>
            <person name="Tsubouchi T."/>
            <person name="Morono Y."/>
            <person name="Uchiyama I."/>
            <person name="Ito T."/>
            <person name="Fujiyama A."/>
            <person name="Inagaki F."/>
            <person name="Takami H."/>
        </authorList>
    </citation>
    <scope>NUCLEOTIDE SEQUENCE</scope>
    <source>
        <strain evidence="1">Expedition CK06-06</strain>
    </source>
</reference>
<proteinExistence type="predicted"/>
<feature type="non-terminal residue" evidence="1">
    <location>
        <position position="1"/>
    </location>
</feature>
<dbReference type="AlphaFoldDB" id="X0VS51"/>
<gene>
    <name evidence="1" type="ORF">S01H1_59726</name>
</gene>
<organism evidence="1">
    <name type="scientific">marine sediment metagenome</name>
    <dbReference type="NCBI Taxonomy" id="412755"/>
    <lineage>
        <taxon>unclassified sequences</taxon>
        <taxon>metagenomes</taxon>
        <taxon>ecological metagenomes</taxon>
    </lineage>
</organism>
<evidence type="ECO:0000313" key="1">
    <source>
        <dbReference type="EMBL" id="GAG15298.1"/>
    </source>
</evidence>
<accession>X0VS51</accession>
<sequence length="247" mass="27043">LVWDGQRLSDREADGAWKSEYDYVHGNPHAFSRGAGNTPTLMGFGPDEQHLVIIADAGEPVKFVALWRDDIPEDFKQVPGTKSRRIAGQRVLAFNPPATIEWSPHVHGYGAMMFASSWPDPVKQDGKLDLYATVLSAGVSRAAPRGSEKISWDPDTYTLTSDWTTDYGMQWALHPISSATNTVHLAELKDGVYSLIAIDWTSGKEVGRTTLGTSAIFNTMGGFFIPLENGDIYVTGVFGPVRIVGTR</sequence>
<protein>
    <submittedName>
        <fullName evidence="1">Uncharacterized protein</fullName>
    </submittedName>
</protein>
<name>X0VS51_9ZZZZ</name>
<dbReference type="EMBL" id="BARS01039080">
    <property type="protein sequence ID" value="GAG15298.1"/>
    <property type="molecule type" value="Genomic_DNA"/>
</dbReference>